<reference evidence="2 3" key="2">
    <citation type="journal article" date="2010" name="Stand. Genomic Sci.">
        <title>Complete genome sequence of Chitinophaga pinensis type strain (UQM 2034).</title>
        <authorList>
            <person name="Glavina Del Rio T."/>
            <person name="Abt B."/>
            <person name="Spring S."/>
            <person name="Lapidus A."/>
            <person name="Nolan M."/>
            <person name="Tice H."/>
            <person name="Copeland A."/>
            <person name="Cheng J.F."/>
            <person name="Chen F."/>
            <person name="Bruce D."/>
            <person name="Goodwin L."/>
            <person name="Pitluck S."/>
            <person name="Ivanova N."/>
            <person name="Mavromatis K."/>
            <person name="Mikhailova N."/>
            <person name="Pati A."/>
            <person name="Chen A."/>
            <person name="Palaniappan K."/>
            <person name="Land M."/>
            <person name="Hauser L."/>
            <person name="Chang Y.J."/>
            <person name="Jeffries C.D."/>
            <person name="Chain P."/>
            <person name="Saunders E."/>
            <person name="Detter J.C."/>
            <person name="Brettin T."/>
            <person name="Rohde M."/>
            <person name="Goker M."/>
            <person name="Bristow J."/>
            <person name="Eisen J.A."/>
            <person name="Markowitz V."/>
            <person name="Hugenholtz P."/>
            <person name="Kyrpides N.C."/>
            <person name="Klenk H.P."/>
            <person name="Lucas S."/>
        </authorList>
    </citation>
    <scope>NUCLEOTIDE SEQUENCE [LARGE SCALE GENOMIC DNA]</scope>
    <source>
        <strain evidence="3">ATCC 43595 / DSM 2588 / LMG 13176 / NBRC 15968 / NCIMB 11800 / UQM 2034</strain>
    </source>
</reference>
<dbReference type="AlphaFoldDB" id="A0A979GWU2"/>
<name>A0A979GWU2_CHIPD</name>
<proteinExistence type="predicted"/>
<gene>
    <name evidence="2" type="ordered locus">Cpin_3243</name>
</gene>
<dbReference type="InterPro" id="IPR007421">
    <property type="entry name" value="Schlafen_AlbA_2_dom"/>
</dbReference>
<sequence>MFSELLFGKQLNEVSYDDVLDYFNAPKVESNIIEFKSYYVKDDKAKEPEKEKRERENGVLKTICGFLNSDGGIIVWGSPEGVEAMTDGVKEKHFYGNLTPVPINIPKDQFMARVVNSIIPAPAGVLYHQMQCPEGGFIYILEASRSSFPPHQFQNIYWMRLDGHTRAAPHHYIEALMKQIKMPDLGAFIKTQEFTTPARNHAILSFVLTIHNFSRYLTAHNVSYSLGCTYGLFFYEKESVDVSAGMKGKVDTEVLAAKVLHYNMPYTRRFYIAIPPSRSSRDLKIILFIYADNSPLKQSRYDFSINTPSSSPTPFVQLVKSEENVFSFEHSDKLEKTEFQRANELLDSELKNAADAVESTPMFNKL</sequence>
<evidence type="ECO:0000313" key="3">
    <source>
        <dbReference type="Proteomes" id="UP000002215"/>
    </source>
</evidence>
<dbReference type="KEGG" id="cpi:Cpin_3243"/>
<dbReference type="Gene3D" id="3.30.950.30">
    <property type="entry name" value="Schlafen, AAA domain"/>
    <property type="match status" value="1"/>
</dbReference>
<dbReference type="RefSeq" id="WP_012790886.1">
    <property type="nucleotide sequence ID" value="NC_013132.1"/>
</dbReference>
<dbReference type="EMBL" id="CP001699">
    <property type="protein sequence ID" value="ACU60710.1"/>
    <property type="molecule type" value="Genomic_DNA"/>
</dbReference>
<organism evidence="2 3">
    <name type="scientific">Chitinophaga pinensis (strain ATCC 43595 / DSM 2588 / LMG 13176 / NBRC 15968 / NCIMB 11800 / UQM 2034)</name>
    <dbReference type="NCBI Taxonomy" id="485918"/>
    <lineage>
        <taxon>Bacteria</taxon>
        <taxon>Pseudomonadati</taxon>
        <taxon>Bacteroidota</taxon>
        <taxon>Chitinophagia</taxon>
        <taxon>Chitinophagales</taxon>
        <taxon>Chitinophagaceae</taxon>
        <taxon>Chitinophaga</taxon>
    </lineage>
</organism>
<dbReference type="Proteomes" id="UP000002215">
    <property type="component" value="Chromosome"/>
</dbReference>
<feature type="domain" description="Schlafen AlbA-2" evidence="1">
    <location>
        <begin position="29"/>
        <end position="168"/>
    </location>
</feature>
<dbReference type="OrthoDB" id="1158700at2"/>
<dbReference type="Pfam" id="PF04326">
    <property type="entry name" value="SLFN_AlbA_2"/>
    <property type="match status" value="1"/>
</dbReference>
<reference evidence="3" key="1">
    <citation type="submission" date="2009-08" db="EMBL/GenBank/DDBJ databases">
        <title>The complete genome of Chitinophaga pinensis DSM 2588.</title>
        <authorList>
            <consortium name="US DOE Joint Genome Institute (JGI-PGF)"/>
            <person name="Lucas S."/>
            <person name="Copeland A."/>
            <person name="Lapidus A."/>
            <person name="Glavina del Rio T."/>
            <person name="Dalin E."/>
            <person name="Tice H."/>
            <person name="Bruce D."/>
            <person name="Goodwin L."/>
            <person name="Pitluck S."/>
            <person name="Kyrpides N."/>
            <person name="Mavromatis K."/>
            <person name="Ivanova N."/>
            <person name="Mikhailova N."/>
            <person name="Sims D."/>
            <person name="Meinche L."/>
            <person name="Brettin T."/>
            <person name="Detter J.C."/>
            <person name="Han C."/>
            <person name="Larimer F."/>
            <person name="Land M."/>
            <person name="Hauser L."/>
            <person name="Markowitz V."/>
            <person name="Cheng J.-F."/>
            <person name="Hugenholtz P."/>
            <person name="Woyke T."/>
            <person name="Wu D."/>
            <person name="Spring S."/>
            <person name="Klenk H.-P."/>
            <person name="Eisen J.A."/>
        </authorList>
    </citation>
    <scope>NUCLEOTIDE SEQUENCE [LARGE SCALE GENOMIC DNA]</scope>
    <source>
        <strain evidence="3">ATCC 43595 / DSM 2588 / LMG 13176 / NBRC 15968 / NCIMB 11800 / UQM 2034</strain>
    </source>
</reference>
<evidence type="ECO:0000259" key="1">
    <source>
        <dbReference type="Pfam" id="PF04326"/>
    </source>
</evidence>
<dbReference type="InterPro" id="IPR038461">
    <property type="entry name" value="Schlafen_AlbA_2_dom_sf"/>
</dbReference>
<accession>A0A979GWU2</accession>
<protein>
    <recommendedName>
        <fullName evidence="1">Schlafen AlbA-2 domain-containing protein</fullName>
    </recommendedName>
</protein>
<evidence type="ECO:0000313" key="2">
    <source>
        <dbReference type="EMBL" id="ACU60710.1"/>
    </source>
</evidence>